<dbReference type="RefSeq" id="WP_056747955.1">
    <property type="nucleotide sequence ID" value="NZ_VJWE01000017.1"/>
</dbReference>
<protein>
    <submittedName>
        <fullName evidence="2">Uncharacterized protein</fullName>
    </submittedName>
</protein>
<proteinExistence type="predicted"/>
<evidence type="ECO:0000313" key="3">
    <source>
        <dbReference type="Proteomes" id="UP000321485"/>
    </source>
</evidence>
<reference evidence="2 3" key="1">
    <citation type="journal article" date="2015" name="Stand. Genomic Sci.">
        <title>Genomic Encyclopedia of Bacterial and Archaeal Type Strains, Phase III: the genomes of soil and plant-associated and newly described type strains.</title>
        <authorList>
            <person name="Whitman W.B."/>
            <person name="Woyke T."/>
            <person name="Klenk H.P."/>
            <person name="Zhou Y."/>
            <person name="Lilburn T.G."/>
            <person name="Beck B.J."/>
            <person name="De Vos P."/>
            <person name="Vandamme P."/>
            <person name="Eisen J.A."/>
            <person name="Garrity G."/>
            <person name="Hugenholtz P."/>
            <person name="Kyrpides N.C."/>
        </authorList>
    </citation>
    <scope>NUCLEOTIDE SEQUENCE [LARGE SCALE GENOMIC DNA]</scope>
    <source>
        <strain evidence="2 3">DSM 64</strain>
    </source>
</reference>
<dbReference type="AlphaFoldDB" id="A0A561XCB9"/>
<dbReference type="Proteomes" id="UP000321485">
    <property type="component" value="Unassembled WGS sequence"/>
</dbReference>
<dbReference type="GeneID" id="51113142"/>
<keyword evidence="1" id="KW-0732">Signal</keyword>
<sequence>MLKKCLIVGSFLLAAGVAQADLKNISSGGVHSATNLDAVACTIVGTDGVLYRGTKILYVFAESIGNGRDPMLKVSSLKYNLVVQNDDWEESYYVNGSEKAPVPASLYASYLRTPKRATDAAVIYFADPGEPVCASTKEYANNSNLYQVQISITDVTSGVIASGVRSSPKDAAIDPNGMLRSDLDRLLEVYSTTEK</sequence>
<accession>A0A561XCB9</accession>
<feature type="chain" id="PRO_5021916785" evidence="1">
    <location>
        <begin position="21"/>
        <end position="195"/>
    </location>
</feature>
<dbReference type="EMBL" id="VJWE01000017">
    <property type="protein sequence ID" value="TWG33747.1"/>
    <property type="molecule type" value="Genomic_DNA"/>
</dbReference>
<name>A0A561XCB9_ACIDE</name>
<gene>
    <name evidence="2" type="ORF">ATF69_4100</name>
</gene>
<evidence type="ECO:0000313" key="2">
    <source>
        <dbReference type="EMBL" id="TWG33747.1"/>
    </source>
</evidence>
<evidence type="ECO:0000256" key="1">
    <source>
        <dbReference type="SAM" id="SignalP"/>
    </source>
</evidence>
<organism evidence="2 3">
    <name type="scientific">Acidovorax delafieldii</name>
    <name type="common">Pseudomonas delafieldii</name>
    <dbReference type="NCBI Taxonomy" id="47920"/>
    <lineage>
        <taxon>Bacteria</taxon>
        <taxon>Pseudomonadati</taxon>
        <taxon>Pseudomonadota</taxon>
        <taxon>Betaproteobacteria</taxon>
        <taxon>Burkholderiales</taxon>
        <taxon>Comamonadaceae</taxon>
        <taxon>Acidovorax</taxon>
    </lineage>
</organism>
<feature type="signal peptide" evidence="1">
    <location>
        <begin position="1"/>
        <end position="20"/>
    </location>
</feature>
<comment type="caution">
    <text evidence="2">The sequence shown here is derived from an EMBL/GenBank/DDBJ whole genome shotgun (WGS) entry which is preliminary data.</text>
</comment>